<dbReference type="InParanoid" id="Q54BE2"/>
<dbReference type="OMA" id="CVLELAC"/>
<reference evidence="1 2" key="1">
    <citation type="journal article" date="2005" name="Nature">
        <title>The genome of the social amoeba Dictyostelium discoideum.</title>
        <authorList>
            <consortium name="The Dictyostelium discoideum Sequencing Consortium"/>
            <person name="Eichinger L."/>
            <person name="Pachebat J.A."/>
            <person name="Glockner G."/>
            <person name="Rajandream M.A."/>
            <person name="Sucgang R."/>
            <person name="Berriman M."/>
            <person name="Song J."/>
            <person name="Olsen R."/>
            <person name="Szafranski K."/>
            <person name="Xu Q."/>
            <person name="Tunggal B."/>
            <person name="Kummerfeld S."/>
            <person name="Madera M."/>
            <person name="Konfortov B.A."/>
            <person name="Rivero F."/>
            <person name="Bankier A.T."/>
            <person name="Lehmann R."/>
            <person name="Hamlin N."/>
            <person name="Davies R."/>
            <person name="Gaudet P."/>
            <person name="Fey P."/>
            <person name="Pilcher K."/>
            <person name="Chen G."/>
            <person name="Saunders D."/>
            <person name="Sodergren E."/>
            <person name="Davis P."/>
            <person name="Kerhornou A."/>
            <person name="Nie X."/>
            <person name="Hall N."/>
            <person name="Anjard C."/>
            <person name="Hemphill L."/>
            <person name="Bason N."/>
            <person name="Farbrother P."/>
            <person name="Desany B."/>
            <person name="Just E."/>
            <person name="Morio T."/>
            <person name="Rost R."/>
            <person name="Churcher C."/>
            <person name="Cooper J."/>
            <person name="Haydock S."/>
            <person name="van Driessche N."/>
            <person name="Cronin A."/>
            <person name="Goodhead I."/>
            <person name="Muzny D."/>
            <person name="Mourier T."/>
            <person name="Pain A."/>
            <person name="Lu M."/>
            <person name="Harper D."/>
            <person name="Lindsay R."/>
            <person name="Hauser H."/>
            <person name="James K."/>
            <person name="Quiles M."/>
            <person name="Madan Babu M."/>
            <person name="Saito T."/>
            <person name="Buchrieser C."/>
            <person name="Wardroper A."/>
            <person name="Felder M."/>
            <person name="Thangavelu M."/>
            <person name="Johnson D."/>
            <person name="Knights A."/>
            <person name="Loulseged H."/>
            <person name="Mungall K."/>
            <person name="Oliver K."/>
            <person name="Price C."/>
            <person name="Quail M.A."/>
            <person name="Urushihara H."/>
            <person name="Hernandez J."/>
            <person name="Rabbinowitsch E."/>
            <person name="Steffen D."/>
            <person name="Sanders M."/>
            <person name="Ma J."/>
            <person name="Kohara Y."/>
            <person name="Sharp S."/>
            <person name="Simmonds M."/>
            <person name="Spiegler S."/>
            <person name="Tivey A."/>
            <person name="Sugano S."/>
            <person name="White B."/>
            <person name="Walker D."/>
            <person name="Woodward J."/>
            <person name="Winckler T."/>
            <person name="Tanaka Y."/>
            <person name="Shaulsky G."/>
            <person name="Schleicher M."/>
            <person name="Weinstock G."/>
            <person name="Rosenthal A."/>
            <person name="Cox E.C."/>
            <person name="Chisholm R.L."/>
            <person name="Gibbs R."/>
            <person name="Loomis W.F."/>
            <person name="Platzer M."/>
            <person name="Kay R.R."/>
            <person name="Williams J."/>
            <person name="Dear P.H."/>
            <person name="Noegel A.A."/>
            <person name="Barrell B."/>
            <person name="Kuspa A."/>
        </authorList>
    </citation>
    <scope>NUCLEOTIDE SEQUENCE [LARGE SCALE GENOMIC DNA]</scope>
    <source>
        <strain evidence="1 2">AX4</strain>
    </source>
</reference>
<dbReference type="Proteomes" id="UP000002195">
    <property type="component" value="Unassembled WGS sequence"/>
</dbReference>
<protein>
    <submittedName>
        <fullName evidence="1">Uncharacterized protein</fullName>
    </submittedName>
</protein>
<dbReference type="AlphaFoldDB" id="Q54BE2"/>
<dbReference type="Pfam" id="PF13489">
    <property type="entry name" value="Methyltransf_23"/>
    <property type="match status" value="1"/>
</dbReference>
<dbReference type="GO" id="GO:0008757">
    <property type="term" value="F:S-adenosylmethionine-dependent methyltransferase activity"/>
    <property type="evidence" value="ECO:0007669"/>
    <property type="project" value="InterPro"/>
</dbReference>
<dbReference type="FunCoup" id="Q54BE2">
    <property type="interactions" value="1"/>
</dbReference>
<dbReference type="InterPro" id="IPR029063">
    <property type="entry name" value="SAM-dependent_MTases_sf"/>
</dbReference>
<accession>Q54BE2</accession>
<dbReference type="PANTHER" id="PTHR43464">
    <property type="entry name" value="METHYLTRANSFERASE"/>
    <property type="match status" value="1"/>
</dbReference>
<gene>
    <name evidence="1" type="ORF">DDB_G0293670</name>
</gene>
<dbReference type="VEuPathDB" id="AmoebaDB:DDB_G0293670"/>
<dbReference type="HOGENOM" id="CLU_049749_4_0_1"/>
<evidence type="ECO:0000313" key="2">
    <source>
        <dbReference type="Proteomes" id="UP000002195"/>
    </source>
</evidence>
<dbReference type="GeneID" id="8629380"/>
<sequence>MSQNEYDKNDSLFNKFSNKNLTIENETLLFSMIPWEIVKNGNVIDFGCGNGWFCREMIEKGVNQIIGVDISEKLIKKAIELNKDNNEKSKYYVTDLDNFQLNETPFNSLIGSFDFAFSSYLTHYLSDLESFFKKVYNLLKSNNNNGSSFIFFAEHPMRTSTKCIENKFISHKFEGDENSKMVWPISNYSEEGKRVTKWAGSNGIVKYHYTIETYVNTLIKVGFKIDYIGELNLVEKQLQLCNSGDITIEANSPFTLFIKVIKN</sequence>
<dbReference type="GO" id="GO:0008168">
    <property type="term" value="F:methyltransferase activity"/>
    <property type="evidence" value="ECO:0000318"/>
    <property type="project" value="GO_Central"/>
</dbReference>
<dbReference type="KEGG" id="ddi:DDB_G0293670"/>
<dbReference type="PANTHER" id="PTHR43464:SF88">
    <property type="entry name" value="METHYLTRANSFERASE DOMAIN-CONTAINING PROTEIN-RELATED"/>
    <property type="match status" value="1"/>
</dbReference>
<comment type="caution">
    <text evidence="1">The sequence shown here is derived from an EMBL/GenBank/DDBJ whole genome shotgun (WGS) entry which is preliminary data.</text>
</comment>
<organism evidence="1 2">
    <name type="scientific">Dictyostelium discoideum</name>
    <name type="common">Social amoeba</name>
    <dbReference type="NCBI Taxonomy" id="44689"/>
    <lineage>
        <taxon>Eukaryota</taxon>
        <taxon>Amoebozoa</taxon>
        <taxon>Evosea</taxon>
        <taxon>Eumycetozoa</taxon>
        <taxon>Dictyostelia</taxon>
        <taxon>Dictyosteliales</taxon>
        <taxon>Dictyosteliaceae</taxon>
        <taxon>Dictyostelium</taxon>
    </lineage>
</organism>
<dbReference type="PhylomeDB" id="Q54BE2"/>
<dbReference type="EMBL" id="AAFI02000218">
    <property type="protein sequence ID" value="EAL60647.1"/>
    <property type="molecule type" value="Genomic_DNA"/>
</dbReference>
<proteinExistence type="predicted"/>
<evidence type="ECO:0000313" key="1">
    <source>
        <dbReference type="EMBL" id="EAL60647.1"/>
    </source>
</evidence>
<dbReference type="dictyBase" id="DDB_G0293670"/>
<name>Q54BE2_DICDI</name>
<dbReference type="SMR" id="Q54BE2"/>
<keyword evidence="2" id="KW-1185">Reference proteome</keyword>
<dbReference type="SUPFAM" id="SSF53335">
    <property type="entry name" value="S-adenosyl-L-methionine-dependent methyltransferases"/>
    <property type="match status" value="1"/>
</dbReference>
<dbReference type="RefSeq" id="XP_629087.1">
    <property type="nucleotide sequence ID" value="XM_629085.1"/>
</dbReference>
<dbReference type="PaxDb" id="44689-DDB0192084"/>
<dbReference type="CDD" id="cd02440">
    <property type="entry name" value="AdoMet_MTases"/>
    <property type="match status" value="1"/>
</dbReference>
<dbReference type="Gene3D" id="3.40.50.150">
    <property type="entry name" value="Vaccinia Virus protein VP39"/>
    <property type="match status" value="1"/>
</dbReference>